<organism evidence="4 5">
    <name type="scientific">Fodinibius salsisoli</name>
    <dbReference type="NCBI Taxonomy" id="2820877"/>
    <lineage>
        <taxon>Bacteria</taxon>
        <taxon>Pseudomonadati</taxon>
        <taxon>Balneolota</taxon>
        <taxon>Balneolia</taxon>
        <taxon>Balneolales</taxon>
        <taxon>Balneolaceae</taxon>
        <taxon>Fodinibius</taxon>
    </lineage>
</organism>
<dbReference type="InterPro" id="IPR018702">
    <property type="entry name" value="DUF2207"/>
</dbReference>
<dbReference type="Proteomes" id="UP001207918">
    <property type="component" value="Unassembled WGS sequence"/>
</dbReference>
<dbReference type="Pfam" id="PF09972">
    <property type="entry name" value="DUF2207"/>
    <property type="match status" value="1"/>
</dbReference>
<feature type="transmembrane region" description="Helical" evidence="1">
    <location>
        <begin position="256"/>
        <end position="276"/>
    </location>
</feature>
<accession>A0ABT3PL68</accession>
<gene>
    <name evidence="4" type="ORF">J6I44_07525</name>
</gene>
<dbReference type="EMBL" id="JAGGJA010000004">
    <property type="protein sequence ID" value="MCW9706701.1"/>
    <property type="molecule type" value="Genomic_DNA"/>
</dbReference>
<evidence type="ECO:0000313" key="5">
    <source>
        <dbReference type="Proteomes" id="UP001207918"/>
    </source>
</evidence>
<comment type="caution">
    <text evidence="4">The sequence shown here is derived from an EMBL/GenBank/DDBJ whole genome shotgun (WGS) entry which is preliminary data.</text>
</comment>
<keyword evidence="1" id="KW-1133">Transmembrane helix</keyword>
<evidence type="ECO:0000256" key="1">
    <source>
        <dbReference type="SAM" id="Phobius"/>
    </source>
</evidence>
<keyword evidence="1" id="KW-0812">Transmembrane</keyword>
<dbReference type="InterPro" id="IPR048389">
    <property type="entry name" value="YciQ-like_C"/>
</dbReference>
<evidence type="ECO:0000259" key="3">
    <source>
        <dbReference type="Pfam" id="PF20990"/>
    </source>
</evidence>
<feature type="transmembrane region" description="Helical" evidence="1">
    <location>
        <begin position="426"/>
        <end position="446"/>
    </location>
</feature>
<sequence length="592" mass="66050">MKHHLKGLLILVLAITFSLPQGGLAKSYEIPSIRVEVSIQSDGSIQITEYRTYEFEDSFSWADYRLPLEGYSSIGNIRVAEEHQPYTNSNSEKPGTFRVQRSDEEIRVQWFYNADDEQRTFSISYTLEGAIVIGPEWSEFFWNYISSNREKDTDSLDIQLQLPQSVGTDSIFSWTRGPQSKISLINSTEGYQLTAANLDEEESVKIRAIFPRSVFDQQLVSVTDPDYTLVSAREDEKEHQQALAEQQRKDARFAHYGRQLMIITSLLSIGFFLFFYRKFGKRHSANHISATETIMVPGRLEPAVAGWLLQGKTISSLHLMATLLDLARRKYFVIEEKEPEKGWFGSEEQQFEVKETDATPSDELTEWEANLKNFVKEQIAKGNQQIDQLFSRSSYQASKWFSDWKTQLNDYCEAQEWYDAQSYKGVYANIAVQVLLLIGSVIATIWAGAIGVVPILITLGLMAGSAGIIRRTPEGEATYKRWKAYKAGLKNAERYSIGSDLLDKHAIYSVAFGLSEKEIKTMISRNEDPSSAFIWFVIYPNSIHSSSNFARAFSSLTASGATSFPGSVSSGAVGATGASAGVAGGGAAGGAG</sequence>
<dbReference type="RefSeq" id="WP_265765429.1">
    <property type="nucleotide sequence ID" value="NZ_JAGGJA010000004.1"/>
</dbReference>
<dbReference type="Pfam" id="PF20990">
    <property type="entry name" value="DUF2207_C"/>
    <property type="match status" value="1"/>
</dbReference>
<evidence type="ECO:0000259" key="2">
    <source>
        <dbReference type="Pfam" id="PF09972"/>
    </source>
</evidence>
<name>A0ABT3PL68_9BACT</name>
<evidence type="ECO:0000313" key="4">
    <source>
        <dbReference type="EMBL" id="MCW9706701.1"/>
    </source>
</evidence>
<protein>
    <submittedName>
        <fullName evidence="4">DUF2207 domain-containing protein</fullName>
    </submittedName>
</protein>
<keyword evidence="1" id="KW-0472">Membrane</keyword>
<keyword evidence="5" id="KW-1185">Reference proteome</keyword>
<proteinExistence type="predicted"/>
<feature type="domain" description="Predicted membrane protein YciQ-like C-terminal" evidence="3">
    <location>
        <begin position="296"/>
        <end position="522"/>
    </location>
</feature>
<feature type="domain" description="DUF2207" evidence="2">
    <location>
        <begin position="29"/>
        <end position="210"/>
    </location>
</feature>
<reference evidence="4 5" key="1">
    <citation type="submission" date="2021-03" db="EMBL/GenBank/DDBJ databases">
        <title>Aliifodinibius sp. nov., a new bacterium isolated from saline soil.</title>
        <authorList>
            <person name="Galisteo C."/>
            <person name="De La Haba R."/>
            <person name="Sanchez-Porro C."/>
            <person name="Ventosa A."/>
        </authorList>
    </citation>
    <scope>NUCLEOTIDE SEQUENCE [LARGE SCALE GENOMIC DNA]</scope>
    <source>
        <strain evidence="4 5">1BSP15-2V2</strain>
    </source>
</reference>